<evidence type="ECO:0000313" key="3">
    <source>
        <dbReference type="Proteomes" id="UP000004671"/>
    </source>
</evidence>
<protein>
    <recommendedName>
        <fullName evidence="4">Por secretion system C-terminal sorting domain-containing protein</fullName>
    </recommendedName>
</protein>
<dbReference type="CDD" id="cd00063">
    <property type="entry name" value="FN3"/>
    <property type="match status" value="1"/>
</dbReference>
<dbReference type="SUPFAM" id="SSF49265">
    <property type="entry name" value="Fibronectin type III"/>
    <property type="match status" value="1"/>
</dbReference>
<dbReference type="InterPro" id="IPR003961">
    <property type="entry name" value="FN3_dom"/>
</dbReference>
<dbReference type="HOGENOM" id="CLU_309442_0_0_0"/>
<gene>
    <name evidence="2" type="ORF">Calab_2183</name>
</gene>
<proteinExistence type="predicted"/>
<dbReference type="GO" id="GO:0016020">
    <property type="term" value="C:membrane"/>
    <property type="evidence" value="ECO:0007669"/>
    <property type="project" value="InterPro"/>
</dbReference>
<dbReference type="InterPro" id="IPR015919">
    <property type="entry name" value="Cadherin-like_sf"/>
</dbReference>
<dbReference type="Pfam" id="PF17963">
    <property type="entry name" value="Big_9"/>
    <property type="match status" value="1"/>
</dbReference>
<dbReference type="InterPro" id="IPR013783">
    <property type="entry name" value="Ig-like_fold"/>
</dbReference>
<reference evidence="2 3" key="1">
    <citation type="submission" date="2011-09" db="EMBL/GenBank/DDBJ databases">
        <title>The permanent draft genome of Caldithrix abyssi DSM 13497.</title>
        <authorList>
            <consortium name="US DOE Joint Genome Institute (JGI-PGF)"/>
            <person name="Lucas S."/>
            <person name="Han J."/>
            <person name="Lapidus A."/>
            <person name="Bruce D."/>
            <person name="Goodwin L."/>
            <person name="Pitluck S."/>
            <person name="Peters L."/>
            <person name="Kyrpides N."/>
            <person name="Mavromatis K."/>
            <person name="Ivanova N."/>
            <person name="Mikhailova N."/>
            <person name="Chertkov O."/>
            <person name="Detter J.C."/>
            <person name="Tapia R."/>
            <person name="Han C."/>
            <person name="Land M."/>
            <person name="Hauser L."/>
            <person name="Markowitz V."/>
            <person name="Cheng J.-F."/>
            <person name="Hugenholtz P."/>
            <person name="Woyke T."/>
            <person name="Wu D."/>
            <person name="Spring S."/>
            <person name="Brambilla E."/>
            <person name="Klenk H.-P."/>
            <person name="Eisen J.A."/>
        </authorList>
    </citation>
    <scope>NUCLEOTIDE SEQUENCE [LARGE SCALE GENOMIC DNA]</scope>
    <source>
        <strain evidence="2 3">DSM 13497</strain>
    </source>
</reference>
<evidence type="ECO:0000256" key="1">
    <source>
        <dbReference type="SAM" id="SignalP"/>
    </source>
</evidence>
<dbReference type="STRING" id="880073.Cabys_960"/>
<keyword evidence="3" id="KW-1185">Reference proteome</keyword>
<organism evidence="2 3">
    <name type="scientific">Caldithrix abyssi DSM 13497</name>
    <dbReference type="NCBI Taxonomy" id="880073"/>
    <lineage>
        <taxon>Bacteria</taxon>
        <taxon>Pseudomonadati</taxon>
        <taxon>Calditrichota</taxon>
        <taxon>Calditrichia</taxon>
        <taxon>Calditrichales</taxon>
        <taxon>Calditrichaceae</taxon>
        <taxon>Caldithrix</taxon>
    </lineage>
</organism>
<dbReference type="NCBIfam" id="TIGR04183">
    <property type="entry name" value="Por_Secre_tail"/>
    <property type="match status" value="1"/>
</dbReference>
<name>H1XW21_CALAY</name>
<dbReference type="InParanoid" id="H1XW21"/>
<evidence type="ECO:0000313" key="2">
    <source>
        <dbReference type="EMBL" id="EHO41793.1"/>
    </source>
</evidence>
<dbReference type="SUPFAM" id="SSF49313">
    <property type="entry name" value="Cadherin-like"/>
    <property type="match status" value="1"/>
</dbReference>
<dbReference type="Gene3D" id="2.60.40.10">
    <property type="entry name" value="Immunoglobulins"/>
    <property type="match status" value="4"/>
</dbReference>
<dbReference type="RefSeq" id="WP_006928969.1">
    <property type="nucleotide sequence ID" value="NZ_CM001402.1"/>
</dbReference>
<dbReference type="GO" id="GO:0005509">
    <property type="term" value="F:calcium ion binding"/>
    <property type="evidence" value="ECO:0007669"/>
    <property type="project" value="InterPro"/>
</dbReference>
<dbReference type="OrthoDB" id="9805100at2"/>
<dbReference type="AlphaFoldDB" id="H1XW21"/>
<dbReference type="NCBIfam" id="NF012211">
    <property type="entry name" value="tand_rpt_95"/>
    <property type="match status" value="1"/>
</dbReference>
<dbReference type="Gene3D" id="2.60.40.4070">
    <property type="match status" value="1"/>
</dbReference>
<evidence type="ECO:0008006" key="4">
    <source>
        <dbReference type="Google" id="ProtNLM"/>
    </source>
</evidence>
<dbReference type="EMBL" id="CM001402">
    <property type="protein sequence ID" value="EHO41793.1"/>
    <property type="molecule type" value="Genomic_DNA"/>
</dbReference>
<feature type="signal peptide" evidence="1">
    <location>
        <begin position="1"/>
        <end position="23"/>
    </location>
</feature>
<feature type="chain" id="PRO_5003557896" description="Por secretion system C-terminal sorting domain-containing protein" evidence="1">
    <location>
        <begin position="24"/>
        <end position="952"/>
    </location>
</feature>
<accession>H1XW21</accession>
<sequence length="952" mass="107896" precursor="true">MMKINKILLTIVSFNLFFAILQAQTSHFQLIWDNNTEDDMYMYRIFRGNNANQLQQIDSVYFPDSTYNDYRIQKGALYYYAIKAVDLSLNASDFSDQVSAAIPQITQFPEQVECPPDTTISYTLADHVNDPDHSPADIHWQVSGYNQLQVTLDNNAGLLTVVTPSNWAGQDRMDLTATDPDGFEDRVSIYFVAKNGSLPPELNTIPAQTTPEDTPLTLNLLQFADDGDTAPDQLKFTVSDGDHLTLHLKDSLLTIIPEKDWFGSSTVKVEVEDEKQLTDSTSFEVVVTPVNDPPVLSSLPNFKLNQDTSVSINLNDYVYDVDDDNASLRWEFANYPHLELEYNQSSQSLTIITPADWAGFEYIIAKVADANNAFARDTITVQVLSKEVKAPVISAFPDIRINEDETTSIDLNKYVQDADTPIQNLFWQTHGHTNTVVSIDYQNKILHVGGKPDWFGEEQFWLKVSDPDQQADSVLVKVTVLPVNDPPFFKGFPVVDLSEQNPKSIAYKNYISDVDNSSDELYLRFLEVDSIQVTINDAAIWFEVSEQWFGSAEITLIVQDPAGAADSIQTLVYRQNLARAPRIVNLDTLHIDEDRWRKLSLSDKVDDPDTDKENINWEILPGQNVSVQLDQTSKEATLQPAPDWWGEEEVVFKATDPDGYFDFDTLKVYVRPINDPPELKTIPDQTMLAGTYYSFDLKEYLYDADGYDDLANIELLNNPNGYIGYYLTENGFRATFFAPQGFHGNETFMLRVTDRAGAQAVAIFVVRVLAKTVKDKIDVNSFGSGTVIYFSWNSRMPTRDYIEYSLDYSFEQRSEMEAEFTRVHQVTLKDLEPNQTYHFRIVSLDENGNVIVNPDSVFTTGKPVTGVNVFPIPYRKSDPDAGDGIYFTNLNGNATITILNLLGELVFKKEINEAVFRWDVKNTAGHEVRSGIYFYHIKTDKKNYRGKLIIIR</sequence>
<dbReference type="PaxDb" id="880073-Calab_2183"/>
<keyword evidence="1" id="KW-0732">Signal</keyword>
<dbReference type="InterPro" id="IPR036116">
    <property type="entry name" value="FN3_sf"/>
</dbReference>
<dbReference type="Proteomes" id="UP000004671">
    <property type="component" value="Chromosome"/>
</dbReference>
<dbReference type="InterPro" id="IPR026444">
    <property type="entry name" value="Secre_tail"/>
</dbReference>
<dbReference type="eggNOG" id="COG3210">
    <property type="taxonomic scope" value="Bacteria"/>
</dbReference>